<sequence length="71" mass="8075">MFDKATAYTLLVTAFKMFSTRLITPISKYLDEKEQSFRTNSAFKTLLGRNPREKIATKTANSGKNQGEKCH</sequence>
<dbReference type="PATRIC" id="fig|338187.36.peg.1050"/>
<protein>
    <submittedName>
        <fullName evidence="1">Uncharacterized protein</fullName>
    </submittedName>
</protein>
<dbReference type="KEGG" id="vha:VIBHAR_01113"/>
<reference evidence="1 2" key="1">
    <citation type="submission" date="2007-08" db="EMBL/GenBank/DDBJ databases">
        <authorList>
            <consortium name="The Vibrio harveyi Genome Sequencing Project"/>
            <person name="Bassler B."/>
            <person name="Clifton S.W."/>
            <person name="Fulton L."/>
            <person name="Delehaunty K."/>
            <person name="Fronick C."/>
            <person name="Harrison M."/>
            <person name="Markivic C."/>
            <person name="Fulton R."/>
            <person name="Tin-Wollam A.-M."/>
            <person name="Shah N."/>
            <person name="Pepin K."/>
            <person name="Nash W."/>
            <person name="Thiruvilangam P."/>
            <person name="Bhonagiri V."/>
            <person name="Waters C."/>
            <person name="Tu K.C."/>
            <person name="Irgon J."/>
            <person name="Wilson R.K."/>
        </authorList>
    </citation>
    <scope>NUCLEOTIDE SEQUENCE [LARGE SCALE GENOMIC DNA]</scope>
    <source>
        <strain evidence="2">ATCC BAA-1116 / BB120</strain>
    </source>
</reference>
<proteinExistence type="predicted"/>
<organism evidence="1 2">
    <name type="scientific">Vibrio campbellii (strain ATCC BAA-1116)</name>
    <dbReference type="NCBI Taxonomy" id="2902295"/>
    <lineage>
        <taxon>Bacteria</taxon>
        <taxon>Pseudomonadati</taxon>
        <taxon>Pseudomonadota</taxon>
        <taxon>Gammaproteobacteria</taxon>
        <taxon>Vibrionales</taxon>
        <taxon>Vibrionaceae</taxon>
        <taxon>Vibrio</taxon>
    </lineage>
</organism>
<evidence type="ECO:0000313" key="1">
    <source>
        <dbReference type="EMBL" id="ABU70104.1"/>
    </source>
</evidence>
<dbReference type="Proteomes" id="UP000008152">
    <property type="component" value="Chromosome I"/>
</dbReference>
<dbReference type="AlphaFoldDB" id="A7MU07"/>
<evidence type="ECO:0000313" key="2">
    <source>
        <dbReference type="Proteomes" id="UP000008152"/>
    </source>
</evidence>
<dbReference type="EMBL" id="CP000789">
    <property type="protein sequence ID" value="ABU70104.1"/>
    <property type="molecule type" value="Genomic_DNA"/>
</dbReference>
<accession>A7MU07</accession>
<gene>
    <name evidence="1" type="ordered locus">VIBHAR_01113</name>
</gene>
<name>A7MU07_VIBC1</name>